<feature type="region of interest" description="Disordered" evidence="1">
    <location>
        <begin position="1"/>
        <end position="20"/>
    </location>
</feature>
<sequence length="102" mass="11252">MYRSEQAVGRKGGRSDRGLAPSDKLNILRGHEGLCYKVAFYLLGDEAEAIVALRKALMELLRDEAFFLEPVTVQSQKAKRAATIQALAVKQGLLRERTGYAG</sequence>
<dbReference type="Proteomes" id="UP000250369">
    <property type="component" value="Unassembled WGS sequence"/>
</dbReference>
<dbReference type="RefSeq" id="WP_113035700.1">
    <property type="nucleotide sequence ID" value="NZ_QMFB01000034.1"/>
</dbReference>
<dbReference type="EMBL" id="QMFB01000034">
    <property type="protein sequence ID" value="RAV12153.1"/>
    <property type="molecule type" value="Genomic_DNA"/>
</dbReference>
<keyword evidence="3" id="KW-1185">Reference proteome</keyword>
<protein>
    <submittedName>
        <fullName evidence="2">Uncharacterized protein</fullName>
    </submittedName>
</protein>
<evidence type="ECO:0000313" key="3">
    <source>
        <dbReference type="Proteomes" id="UP000250369"/>
    </source>
</evidence>
<gene>
    <name evidence="2" type="ORF">DQG23_35095</name>
</gene>
<name>A0A329M0E7_9BACL</name>
<reference evidence="2 3" key="1">
    <citation type="journal article" date="2009" name="Int. J. Syst. Evol. Microbiol.">
        <title>Paenibacillus contaminans sp. nov., isolated from a contaminated laboratory plate.</title>
        <authorList>
            <person name="Chou J.H."/>
            <person name="Lee J.H."/>
            <person name="Lin M.C."/>
            <person name="Chang P.S."/>
            <person name="Arun A.B."/>
            <person name="Young C.C."/>
            <person name="Chen W.M."/>
        </authorList>
    </citation>
    <scope>NUCLEOTIDE SEQUENCE [LARGE SCALE GENOMIC DNA]</scope>
    <source>
        <strain evidence="2 3">CKOBP-6</strain>
    </source>
</reference>
<comment type="caution">
    <text evidence="2">The sequence shown here is derived from an EMBL/GenBank/DDBJ whole genome shotgun (WGS) entry which is preliminary data.</text>
</comment>
<dbReference type="AlphaFoldDB" id="A0A329M0E7"/>
<dbReference type="OrthoDB" id="2666780at2"/>
<accession>A0A329M0E7</accession>
<evidence type="ECO:0000256" key="1">
    <source>
        <dbReference type="SAM" id="MobiDB-lite"/>
    </source>
</evidence>
<evidence type="ECO:0000313" key="2">
    <source>
        <dbReference type="EMBL" id="RAV12153.1"/>
    </source>
</evidence>
<proteinExistence type="predicted"/>
<organism evidence="2 3">
    <name type="scientific">Paenibacillus contaminans</name>
    <dbReference type="NCBI Taxonomy" id="450362"/>
    <lineage>
        <taxon>Bacteria</taxon>
        <taxon>Bacillati</taxon>
        <taxon>Bacillota</taxon>
        <taxon>Bacilli</taxon>
        <taxon>Bacillales</taxon>
        <taxon>Paenibacillaceae</taxon>
        <taxon>Paenibacillus</taxon>
    </lineage>
</organism>